<name>A0A1Z4VQ89_9GAMM</name>
<evidence type="ECO:0000313" key="3">
    <source>
        <dbReference type="Proteomes" id="UP000218765"/>
    </source>
</evidence>
<evidence type="ECO:0000313" key="2">
    <source>
        <dbReference type="EMBL" id="BAZ93806.1"/>
    </source>
</evidence>
<feature type="transmembrane region" description="Helical" evidence="1">
    <location>
        <begin position="249"/>
        <end position="269"/>
    </location>
</feature>
<dbReference type="AlphaFoldDB" id="A0A1Z4VQ89"/>
<keyword evidence="1" id="KW-0472">Membrane</keyword>
<keyword evidence="3" id="KW-1185">Reference proteome</keyword>
<keyword evidence="1" id="KW-1133">Transmembrane helix</keyword>
<proteinExistence type="predicted"/>
<feature type="transmembrane region" description="Helical" evidence="1">
    <location>
        <begin position="145"/>
        <end position="166"/>
    </location>
</feature>
<accession>A0A1Z4VQ89</accession>
<organism evidence="2 3">
    <name type="scientific">Thiohalobacter thiocyanaticus</name>
    <dbReference type="NCBI Taxonomy" id="585455"/>
    <lineage>
        <taxon>Bacteria</taxon>
        <taxon>Pseudomonadati</taxon>
        <taxon>Pseudomonadota</taxon>
        <taxon>Gammaproteobacteria</taxon>
        <taxon>Thiohalobacterales</taxon>
        <taxon>Thiohalobacteraceae</taxon>
        <taxon>Thiohalobacter</taxon>
    </lineage>
</organism>
<dbReference type="KEGG" id="ttc:FOKN1_1409"/>
<gene>
    <name evidence="2" type="ORF">FOKN1_1409</name>
</gene>
<dbReference type="EMBL" id="AP018052">
    <property type="protein sequence ID" value="BAZ93806.1"/>
    <property type="molecule type" value="Genomic_DNA"/>
</dbReference>
<reference evidence="2 3" key="1">
    <citation type="submission" date="2017-05" db="EMBL/GenBank/DDBJ databases">
        <title>Thiocyanate degradation by Thiohalobacter thiocyanaticus FOKN1.</title>
        <authorList>
            <person name="Oshiki M."/>
            <person name="Fukushima T."/>
            <person name="Kawano S."/>
            <person name="Nakagawa J."/>
        </authorList>
    </citation>
    <scope>NUCLEOTIDE SEQUENCE [LARGE SCALE GENOMIC DNA]</scope>
    <source>
        <strain evidence="2 3">FOKN1</strain>
    </source>
</reference>
<dbReference type="OrthoDB" id="5293851at2"/>
<dbReference type="Proteomes" id="UP000218765">
    <property type="component" value="Chromosome"/>
</dbReference>
<protein>
    <submittedName>
        <fullName evidence="2">Na+/H+ antiporter</fullName>
    </submittedName>
</protein>
<sequence>MPSMLRKSLLSLCILLLLGLAHGGWLDAAGRDYTEAGFKRALVTFGIARGLNGVISVAQGTEVAFQPAGVGVNFAPGQILDPANDLIERFSWVMLVSSTSLGLQRVLLDITAWTGTTWLVTLVAALGLILLWWRPRRVGDWPQRLLQLTLLLLVIRFAIPLIALAGEGVYGLFLQPRYAASTIELEQSTERIGRINESTRQRLEEEGAPGLLERAQRAYDSMVGSLDIEARTAELRATVARVSEHTIDLIVVFVLQTVILPLLFLWLLAKLARGLGRWLWTGSG</sequence>
<feature type="transmembrane region" description="Helical" evidence="1">
    <location>
        <begin position="110"/>
        <end position="133"/>
    </location>
</feature>
<dbReference type="RefSeq" id="WP_157745468.1">
    <property type="nucleotide sequence ID" value="NZ_AP018052.1"/>
</dbReference>
<keyword evidence="1" id="KW-0812">Transmembrane</keyword>
<evidence type="ECO:0000256" key="1">
    <source>
        <dbReference type="SAM" id="Phobius"/>
    </source>
</evidence>